<comment type="caution">
    <text evidence="5">The sequence shown here is derived from an EMBL/GenBank/DDBJ whole genome shotgun (WGS) entry which is preliminary data.</text>
</comment>
<dbReference type="PRINTS" id="PR00080">
    <property type="entry name" value="SDRFAMILY"/>
</dbReference>
<evidence type="ECO:0000313" key="6">
    <source>
        <dbReference type="Proteomes" id="UP001152755"/>
    </source>
</evidence>
<dbReference type="Pfam" id="PF00106">
    <property type="entry name" value="adh_short"/>
    <property type="match status" value="1"/>
</dbReference>
<dbReference type="InterPro" id="IPR002347">
    <property type="entry name" value="SDR_fam"/>
</dbReference>
<dbReference type="GO" id="GO:0016020">
    <property type="term" value="C:membrane"/>
    <property type="evidence" value="ECO:0007669"/>
    <property type="project" value="TreeGrafter"/>
</dbReference>
<sequence length="281" mass="30473">MTSLSGATTLITGAASGIGRATAELAATRGARLVLTDRDPVGLATLAAELGDAVVWHQVADVSNHDDVAALERAVSEKVGPLDIMMNIAGISAWAPAHQLTVDQWRRLVDVNLMGPIHVIERFLPAMVATGRGGHIVNVSSAAGLFGLPWHAGYSASKFGLRGLSEVLRYELPQHRIRVSLVCPGAVSTPLAHTLELNTVDRHDPGVEKALGIFLRRAASPEQAAAAIVRGVERNRYYVYTSPDVRYAFFLQRKFEYPYSVAMRVANRYFTKLARQAPNRP</sequence>
<name>A0A9X4LZR5_9ACTN</name>
<comment type="similarity">
    <text evidence="1 3">Belongs to the short-chain dehydrogenases/reductases (SDR) family.</text>
</comment>
<evidence type="ECO:0000313" key="5">
    <source>
        <dbReference type="EMBL" id="MDG3014219.1"/>
    </source>
</evidence>
<dbReference type="AlphaFoldDB" id="A0A9X4LZR5"/>
<proteinExistence type="inferred from homology"/>
<dbReference type="EMBL" id="JANRHA010000003">
    <property type="protein sequence ID" value="MDG3014219.1"/>
    <property type="molecule type" value="Genomic_DNA"/>
</dbReference>
<organism evidence="5 6">
    <name type="scientific">Speluncibacter jeojiensis</name>
    <dbReference type="NCBI Taxonomy" id="2710754"/>
    <lineage>
        <taxon>Bacteria</taxon>
        <taxon>Bacillati</taxon>
        <taxon>Actinomycetota</taxon>
        <taxon>Actinomycetes</taxon>
        <taxon>Mycobacteriales</taxon>
        <taxon>Speluncibacteraceae</taxon>
        <taxon>Speluncibacter</taxon>
    </lineage>
</organism>
<dbReference type="InterPro" id="IPR036291">
    <property type="entry name" value="NAD(P)-bd_dom_sf"/>
</dbReference>
<protein>
    <submittedName>
        <fullName evidence="5">SDR family oxidoreductase</fullName>
    </submittedName>
</protein>
<dbReference type="InterPro" id="IPR057326">
    <property type="entry name" value="KR_dom"/>
</dbReference>
<dbReference type="SMART" id="SM00822">
    <property type="entry name" value="PKS_KR"/>
    <property type="match status" value="1"/>
</dbReference>
<dbReference type="CDD" id="cd05233">
    <property type="entry name" value="SDR_c"/>
    <property type="match status" value="1"/>
</dbReference>
<evidence type="ECO:0000256" key="2">
    <source>
        <dbReference type="ARBA" id="ARBA00023002"/>
    </source>
</evidence>
<dbReference type="GO" id="GO:0016491">
    <property type="term" value="F:oxidoreductase activity"/>
    <property type="evidence" value="ECO:0007669"/>
    <property type="project" value="UniProtKB-KW"/>
</dbReference>
<dbReference type="Proteomes" id="UP001152755">
    <property type="component" value="Unassembled WGS sequence"/>
</dbReference>
<dbReference type="PRINTS" id="PR00081">
    <property type="entry name" value="GDHRDH"/>
</dbReference>
<dbReference type="Gene3D" id="3.40.50.720">
    <property type="entry name" value="NAD(P)-binding Rossmann-like Domain"/>
    <property type="match status" value="1"/>
</dbReference>
<feature type="domain" description="Ketoreductase" evidence="4">
    <location>
        <begin position="7"/>
        <end position="190"/>
    </location>
</feature>
<dbReference type="SUPFAM" id="SSF51735">
    <property type="entry name" value="NAD(P)-binding Rossmann-fold domains"/>
    <property type="match status" value="1"/>
</dbReference>
<keyword evidence="2" id="KW-0560">Oxidoreductase</keyword>
<dbReference type="PANTHER" id="PTHR44196">
    <property type="entry name" value="DEHYDROGENASE/REDUCTASE SDR FAMILY MEMBER 7B"/>
    <property type="match status" value="1"/>
</dbReference>
<keyword evidence="6" id="KW-1185">Reference proteome</keyword>
<dbReference type="PANTHER" id="PTHR44196:SF1">
    <property type="entry name" value="DEHYDROGENASE_REDUCTASE SDR FAMILY MEMBER 7B"/>
    <property type="match status" value="1"/>
</dbReference>
<dbReference type="NCBIfam" id="NF005881">
    <property type="entry name" value="PRK07832.1"/>
    <property type="match status" value="1"/>
</dbReference>
<dbReference type="RefSeq" id="WP_277832118.1">
    <property type="nucleotide sequence ID" value="NZ_JAAIVF010000002.1"/>
</dbReference>
<evidence type="ECO:0000256" key="1">
    <source>
        <dbReference type="ARBA" id="ARBA00006484"/>
    </source>
</evidence>
<dbReference type="InterPro" id="IPR020904">
    <property type="entry name" value="Sc_DH/Rdtase_CS"/>
</dbReference>
<gene>
    <name evidence="5" type="ORF">NVS88_06580</name>
</gene>
<evidence type="ECO:0000256" key="3">
    <source>
        <dbReference type="RuleBase" id="RU000363"/>
    </source>
</evidence>
<dbReference type="PROSITE" id="PS00061">
    <property type="entry name" value="ADH_SHORT"/>
    <property type="match status" value="1"/>
</dbReference>
<evidence type="ECO:0000259" key="4">
    <source>
        <dbReference type="SMART" id="SM00822"/>
    </source>
</evidence>
<dbReference type="FunFam" id="3.40.50.720:FF:000084">
    <property type="entry name" value="Short-chain dehydrogenase reductase"/>
    <property type="match status" value="1"/>
</dbReference>
<accession>A0A9X4LZR5</accession>
<reference evidence="5" key="1">
    <citation type="submission" date="2022-08" db="EMBL/GenBank/DDBJ databases">
        <title>Genome analysis of Corynebacteriales strain.</title>
        <authorList>
            <person name="Lee S.D."/>
        </authorList>
    </citation>
    <scope>NUCLEOTIDE SEQUENCE</scope>
    <source>
        <strain evidence="5">D3-21</strain>
    </source>
</reference>